<dbReference type="GO" id="GO:0006355">
    <property type="term" value="P:regulation of DNA-templated transcription"/>
    <property type="evidence" value="ECO:0007669"/>
    <property type="project" value="InterPro"/>
</dbReference>
<name>A0A5M6I7C9_9PROT</name>
<dbReference type="EMBL" id="VWPJ01000033">
    <property type="protein sequence ID" value="KAA5603718.1"/>
    <property type="molecule type" value="Genomic_DNA"/>
</dbReference>
<sequence length="65" mass="7274">MLNRHARGDGPMAKTLPVSVRMDPETKKAVEAAARDDDRPVSSMIERILKLWLRDNGYLPKEGGL</sequence>
<dbReference type="Pfam" id="PF01402">
    <property type="entry name" value="RHH_1"/>
    <property type="match status" value="1"/>
</dbReference>
<feature type="domain" description="Ribbon-helix-helix protein CopG" evidence="2">
    <location>
        <begin position="18"/>
        <end position="54"/>
    </location>
</feature>
<organism evidence="3 4">
    <name type="scientific">Roseospira marina</name>
    <dbReference type="NCBI Taxonomy" id="140057"/>
    <lineage>
        <taxon>Bacteria</taxon>
        <taxon>Pseudomonadati</taxon>
        <taxon>Pseudomonadota</taxon>
        <taxon>Alphaproteobacteria</taxon>
        <taxon>Rhodospirillales</taxon>
        <taxon>Rhodospirillaceae</taxon>
        <taxon>Roseospira</taxon>
    </lineage>
</organism>
<reference evidence="3 4" key="1">
    <citation type="submission" date="2019-09" db="EMBL/GenBank/DDBJ databases">
        <title>Genome sequence of Roseospira marina, one of the more divergent members of the non-sulfur purple photosynthetic bacterial family, the Rhodospirillaceae.</title>
        <authorList>
            <person name="Meyer T."/>
            <person name="Kyndt J."/>
        </authorList>
    </citation>
    <scope>NUCLEOTIDE SEQUENCE [LARGE SCALE GENOMIC DNA]</scope>
    <source>
        <strain evidence="3 4">DSM 15113</strain>
    </source>
</reference>
<dbReference type="OrthoDB" id="7875466at2"/>
<evidence type="ECO:0000256" key="1">
    <source>
        <dbReference type="SAM" id="MobiDB-lite"/>
    </source>
</evidence>
<evidence type="ECO:0000313" key="3">
    <source>
        <dbReference type="EMBL" id="KAA5603718.1"/>
    </source>
</evidence>
<comment type="caution">
    <text evidence="3">The sequence shown here is derived from an EMBL/GenBank/DDBJ whole genome shotgun (WGS) entry which is preliminary data.</text>
</comment>
<proteinExistence type="predicted"/>
<dbReference type="SUPFAM" id="SSF47598">
    <property type="entry name" value="Ribbon-helix-helix"/>
    <property type="match status" value="1"/>
</dbReference>
<feature type="region of interest" description="Disordered" evidence="1">
    <location>
        <begin position="1"/>
        <end position="24"/>
    </location>
</feature>
<protein>
    <submittedName>
        <fullName evidence="3">Ribbon-helix-helix protein, CopG family</fullName>
    </submittedName>
</protein>
<keyword evidence="4" id="KW-1185">Reference proteome</keyword>
<dbReference type="AlphaFoldDB" id="A0A5M6I7C9"/>
<dbReference type="InterPro" id="IPR010985">
    <property type="entry name" value="Ribbon_hlx_hlx"/>
</dbReference>
<evidence type="ECO:0000313" key="4">
    <source>
        <dbReference type="Proteomes" id="UP000324065"/>
    </source>
</evidence>
<gene>
    <name evidence="3" type="ORF">F1188_19445</name>
</gene>
<accession>A0A5M6I7C9</accession>
<evidence type="ECO:0000259" key="2">
    <source>
        <dbReference type="Pfam" id="PF01402"/>
    </source>
</evidence>
<dbReference type="InterPro" id="IPR002145">
    <property type="entry name" value="CopG"/>
</dbReference>
<dbReference type="Proteomes" id="UP000324065">
    <property type="component" value="Unassembled WGS sequence"/>
</dbReference>